<dbReference type="EMBL" id="UAVY01000008">
    <property type="protein sequence ID" value="SQB40095.1"/>
    <property type="molecule type" value="Genomic_DNA"/>
</dbReference>
<dbReference type="AlphaFoldDB" id="A0A2X2WWB2"/>
<dbReference type="EC" id="3.6.3.-" evidence="1"/>
<dbReference type="InterPro" id="IPR027417">
    <property type="entry name" value="P-loop_NTPase"/>
</dbReference>
<dbReference type="GO" id="GO:0005524">
    <property type="term" value="F:ATP binding"/>
    <property type="evidence" value="ECO:0007669"/>
    <property type="project" value="UniProtKB-KW"/>
</dbReference>
<dbReference type="Gene3D" id="3.40.50.300">
    <property type="entry name" value="P-loop containing nucleotide triphosphate hydrolases"/>
    <property type="match status" value="1"/>
</dbReference>
<dbReference type="PANTHER" id="PTHR43394:SF1">
    <property type="entry name" value="ATP-BINDING CASSETTE SUB-FAMILY B MEMBER 10, MITOCHONDRIAL"/>
    <property type="match status" value="1"/>
</dbReference>
<organism evidence="1 2">
    <name type="scientific">Citrobacter koseri</name>
    <name type="common">Citrobacter diversus</name>
    <dbReference type="NCBI Taxonomy" id="545"/>
    <lineage>
        <taxon>Bacteria</taxon>
        <taxon>Pseudomonadati</taxon>
        <taxon>Pseudomonadota</taxon>
        <taxon>Gammaproteobacteria</taxon>
        <taxon>Enterobacterales</taxon>
        <taxon>Enterobacteriaceae</taxon>
        <taxon>Citrobacter</taxon>
    </lineage>
</organism>
<dbReference type="SUPFAM" id="SSF52540">
    <property type="entry name" value="P-loop containing nucleoside triphosphate hydrolases"/>
    <property type="match status" value="1"/>
</dbReference>
<dbReference type="PANTHER" id="PTHR43394">
    <property type="entry name" value="ATP-DEPENDENT PERMEASE MDL1, MITOCHONDRIAL"/>
    <property type="match status" value="1"/>
</dbReference>
<dbReference type="GO" id="GO:0016787">
    <property type="term" value="F:hydrolase activity"/>
    <property type="evidence" value="ECO:0007669"/>
    <property type="project" value="UniProtKB-KW"/>
</dbReference>
<keyword evidence="1" id="KW-0547">Nucleotide-binding</keyword>
<name>A0A2X2WWB2_CITKO</name>
<sequence>MQDRPILVLDEATAFADPENEAALIKALAAAMRGRTVIMVAHRLSMVTQADVILLFSDGQLREMGNHTQLLAQGGLYQRLWQHYQQAQHWVPGGTQEEVVENERQ</sequence>
<keyword evidence="1" id="KW-0067">ATP-binding</keyword>
<dbReference type="GO" id="GO:0015421">
    <property type="term" value="F:ABC-type oligopeptide transporter activity"/>
    <property type="evidence" value="ECO:0007669"/>
    <property type="project" value="TreeGrafter"/>
</dbReference>
<gene>
    <name evidence="1" type="primary">irtA_1</name>
    <name evidence="1" type="ORF">NCTC10786_05189</name>
</gene>
<dbReference type="GO" id="GO:0090374">
    <property type="term" value="P:oligopeptide export from mitochondrion"/>
    <property type="evidence" value="ECO:0007669"/>
    <property type="project" value="TreeGrafter"/>
</dbReference>
<dbReference type="InterPro" id="IPR039421">
    <property type="entry name" value="Type_1_exporter"/>
</dbReference>
<protein>
    <submittedName>
        <fullName evidence="1">Lipid transporter ATP-binding/permease protein</fullName>
        <ecNumber evidence="1">3.6.3.-</ecNumber>
    </submittedName>
</protein>
<evidence type="ECO:0000313" key="1">
    <source>
        <dbReference type="EMBL" id="SQB40095.1"/>
    </source>
</evidence>
<accession>A0A2X2WWB2</accession>
<reference evidence="1 2" key="1">
    <citation type="submission" date="2018-06" db="EMBL/GenBank/DDBJ databases">
        <authorList>
            <consortium name="Pathogen Informatics"/>
            <person name="Doyle S."/>
        </authorList>
    </citation>
    <scope>NUCLEOTIDE SEQUENCE [LARGE SCALE GENOMIC DNA]</scope>
    <source>
        <strain evidence="1 2">NCTC10786</strain>
    </source>
</reference>
<keyword evidence="1" id="KW-0378">Hydrolase</keyword>
<dbReference type="Proteomes" id="UP000251584">
    <property type="component" value="Unassembled WGS sequence"/>
</dbReference>
<evidence type="ECO:0000313" key="2">
    <source>
        <dbReference type="Proteomes" id="UP000251584"/>
    </source>
</evidence>
<proteinExistence type="predicted"/>